<keyword evidence="3" id="KW-0418">Kinase</keyword>
<feature type="active site" description="Tele-phosphohistidine intermediate" evidence="1">
    <location>
        <position position="8"/>
    </location>
</feature>
<dbReference type="EMBL" id="CP016809">
    <property type="protein sequence ID" value="ANY71812.1"/>
    <property type="molecule type" value="Genomic_DNA"/>
</dbReference>
<dbReference type="InterPro" id="IPR029033">
    <property type="entry name" value="His_PPase_superfam"/>
</dbReference>
<dbReference type="InterPro" id="IPR013078">
    <property type="entry name" value="His_Pase_superF_clade-1"/>
</dbReference>
<feature type="binding site" evidence="2">
    <location>
        <position position="59"/>
    </location>
    <ligand>
        <name>substrate</name>
    </ligand>
</feature>
<dbReference type="CDD" id="cd07067">
    <property type="entry name" value="HP_PGM_like"/>
    <property type="match status" value="1"/>
</dbReference>
<dbReference type="Gene3D" id="3.40.50.1240">
    <property type="entry name" value="Phosphoglycerate mutase-like"/>
    <property type="match status" value="1"/>
</dbReference>
<evidence type="ECO:0000256" key="2">
    <source>
        <dbReference type="PIRSR" id="PIRSR613078-2"/>
    </source>
</evidence>
<reference evidence="3" key="1">
    <citation type="submission" date="2016-08" db="EMBL/GenBank/DDBJ databases">
        <title>Complete Genome Seqeunce of Paenibacillus sp. nov. IHBB 9852 from high altitute lake of Indian trans-Himalayas.</title>
        <authorList>
            <person name="Kiran S."/>
            <person name="Swarnkar M.K."/>
            <person name="Rana A."/>
            <person name="Tewari R."/>
            <person name="Gulati A."/>
        </authorList>
    </citation>
    <scope>NUCLEOTIDE SEQUENCE [LARGE SCALE GENOMIC DNA]</scope>
    <source>
        <strain evidence="3">IHBB 9852</strain>
    </source>
</reference>
<organism evidence="3">
    <name type="scientific">Paenibacillus ihbetae</name>
    <dbReference type="NCBI Taxonomy" id="1870820"/>
    <lineage>
        <taxon>Bacteria</taxon>
        <taxon>Bacillati</taxon>
        <taxon>Bacillota</taxon>
        <taxon>Bacilli</taxon>
        <taxon>Bacillales</taxon>
        <taxon>Paenibacillaceae</taxon>
        <taxon>Paenibacillus</taxon>
    </lineage>
</organism>
<feature type="binding site" evidence="2">
    <location>
        <begin position="7"/>
        <end position="14"/>
    </location>
    <ligand>
        <name>substrate</name>
    </ligand>
</feature>
<feature type="binding site" evidence="2">
    <location>
        <begin position="84"/>
        <end position="87"/>
    </location>
    <ligand>
        <name>substrate</name>
    </ligand>
</feature>
<sequence>MLIGLVRHGLTDWNAMGKIQGQTDIPLNEEGRRQARLLGERLRQEPYHWDFAISSGLSRAEETAQIVASMLGIPVADPDPRVRERRYGQVEGLTAEEREARFGPDWHQQDLGQETDVELMSRGLVFLDDMALKHRNSNILVVSHGGFLAQLYKLVCRGQLSQRIGNLSLTIVERKDDDWSPLLYNCTKHLLTEPAEGQGSNVLPTK</sequence>
<evidence type="ECO:0000313" key="3">
    <source>
        <dbReference type="EMBL" id="ANY71812.1"/>
    </source>
</evidence>
<proteinExistence type="predicted"/>
<dbReference type="AlphaFoldDB" id="A0A1B2DVR4"/>
<dbReference type="GO" id="GO:0016301">
    <property type="term" value="F:kinase activity"/>
    <property type="evidence" value="ECO:0007669"/>
    <property type="project" value="UniProtKB-KW"/>
</dbReference>
<dbReference type="GO" id="GO:0016791">
    <property type="term" value="F:phosphatase activity"/>
    <property type="evidence" value="ECO:0007669"/>
    <property type="project" value="TreeGrafter"/>
</dbReference>
<accession>A0A1B2DVR4</accession>
<protein>
    <submittedName>
        <fullName evidence="3">Phosphoglycerate kinase</fullName>
    </submittedName>
</protein>
<keyword evidence="3" id="KW-0808">Transferase</keyword>
<feature type="active site" description="Proton donor/acceptor" evidence="1">
    <location>
        <position position="84"/>
    </location>
</feature>
<gene>
    <name evidence="3" type="ORF">BBD41_04000</name>
</gene>
<dbReference type="RefSeq" id="WP_099476798.1">
    <property type="nucleotide sequence ID" value="NZ_CP016809.1"/>
</dbReference>
<dbReference type="KEGG" id="pib:BBD41_04000"/>
<dbReference type="PANTHER" id="PTHR48100:SF1">
    <property type="entry name" value="HISTIDINE PHOSPHATASE FAMILY PROTEIN-RELATED"/>
    <property type="match status" value="1"/>
</dbReference>
<dbReference type="Pfam" id="PF00300">
    <property type="entry name" value="His_Phos_1"/>
    <property type="match status" value="1"/>
</dbReference>
<dbReference type="GO" id="GO:0005737">
    <property type="term" value="C:cytoplasm"/>
    <property type="evidence" value="ECO:0007669"/>
    <property type="project" value="TreeGrafter"/>
</dbReference>
<name>A0A1B2DVR4_9BACL</name>
<dbReference type="SMART" id="SM00855">
    <property type="entry name" value="PGAM"/>
    <property type="match status" value="1"/>
</dbReference>
<dbReference type="InterPro" id="IPR050275">
    <property type="entry name" value="PGM_Phosphatase"/>
</dbReference>
<evidence type="ECO:0000256" key="1">
    <source>
        <dbReference type="PIRSR" id="PIRSR613078-1"/>
    </source>
</evidence>
<dbReference type="PANTHER" id="PTHR48100">
    <property type="entry name" value="BROAD-SPECIFICITY PHOSPHATASE YOR283W-RELATED"/>
    <property type="match status" value="1"/>
</dbReference>
<dbReference type="SUPFAM" id="SSF53254">
    <property type="entry name" value="Phosphoglycerate mutase-like"/>
    <property type="match status" value="1"/>
</dbReference>